<proteinExistence type="predicted"/>
<dbReference type="Proteomes" id="UP000184188">
    <property type="component" value="Unassembled WGS sequence"/>
</dbReference>
<reference evidence="3" key="1">
    <citation type="journal article" date="2017" name="Genome Biol.">
        <title>Comparative genomics reveals high biological diversity and specific adaptations in the industrially and medically important fungal genus Aspergillus.</title>
        <authorList>
            <person name="de Vries R.P."/>
            <person name="Riley R."/>
            <person name="Wiebenga A."/>
            <person name="Aguilar-Osorio G."/>
            <person name="Amillis S."/>
            <person name="Uchima C.A."/>
            <person name="Anderluh G."/>
            <person name="Asadollahi M."/>
            <person name="Askin M."/>
            <person name="Barry K."/>
            <person name="Battaglia E."/>
            <person name="Bayram O."/>
            <person name="Benocci T."/>
            <person name="Braus-Stromeyer S.A."/>
            <person name="Caldana C."/>
            <person name="Canovas D."/>
            <person name="Cerqueira G.C."/>
            <person name="Chen F."/>
            <person name="Chen W."/>
            <person name="Choi C."/>
            <person name="Clum A."/>
            <person name="Dos Santos R.A."/>
            <person name="Damasio A.R."/>
            <person name="Diallinas G."/>
            <person name="Emri T."/>
            <person name="Fekete E."/>
            <person name="Flipphi M."/>
            <person name="Freyberg S."/>
            <person name="Gallo A."/>
            <person name="Gournas C."/>
            <person name="Habgood R."/>
            <person name="Hainaut M."/>
            <person name="Harispe M.L."/>
            <person name="Henrissat B."/>
            <person name="Hilden K.S."/>
            <person name="Hope R."/>
            <person name="Hossain A."/>
            <person name="Karabika E."/>
            <person name="Karaffa L."/>
            <person name="Karanyi Z."/>
            <person name="Krasevec N."/>
            <person name="Kuo A."/>
            <person name="Kusch H."/>
            <person name="LaButti K."/>
            <person name="Lagendijk E.L."/>
            <person name="Lapidus A."/>
            <person name="Levasseur A."/>
            <person name="Lindquist E."/>
            <person name="Lipzen A."/>
            <person name="Logrieco A.F."/>
            <person name="MacCabe A."/>
            <person name="Maekelae M.R."/>
            <person name="Malavazi I."/>
            <person name="Melin P."/>
            <person name="Meyer V."/>
            <person name="Mielnichuk N."/>
            <person name="Miskei M."/>
            <person name="Molnar A.P."/>
            <person name="Mule G."/>
            <person name="Ngan C.Y."/>
            <person name="Orejas M."/>
            <person name="Orosz E."/>
            <person name="Ouedraogo J.P."/>
            <person name="Overkamp K.M."/>
            <person name="Park H.-S."/>
            <person name="Perrone G."/>
            <person name="Piumi F."/>
            <person name="Punt P.J."/>
            <person name="Ram A.F."/>
            <person name="Ramon A."/>
            <person name="Rauscher S."/>
            <person name="Record E."/>
            <person name="Riano-Pachon D.M."/>
            <person name="Robert V."/>
            <person name="Roehrig J."/>
            <person name="Ruller R."/>
            <person name="Salamov A."/>
            <person name="Salih N.S."/>
            <person name="Samson R.A."/>
            <person name="Sandor E."/>
            <person name="Sanguinetti M."/>
            <person name="Schuetze T."/>
            <person name="Sepcic K."/>
            <person name="Shelest E."/>
            <person name="Sherlock G."/>
            <person name="Sophianopoulou V."/>
            <person name="Squina F.M."/>
            <person name="Sun H."/>
            <person name="Susca A."/>
            <person name="Todd R.B."/>
            <person name="Tsang A."/>
            <person name="Unkles S.E."/>
            <person name="van de Wiele N."/>
            <person name="van Rossen-Uffink D."/>
            <person name="Oliveira J.V."/>
            <person name="Vesth T.C."/>
            <person name="Visser J."/>
            <person name="Yu J.-H."/>
            <person name="Zhou M."/>
            <person name="Andersen M.R."/>
            <person name="Archer D.B."/>
            <person name="Baker S.E."/>
            <person name="Benoit I."/>
            <person name="Brakhage A.A."/>
            <person name="Braus G.H."/>
            <person name="Fischer R."/>
            <person name="Frisvad J.C."/>
            <person name="Goldman G.H."/>
            <person name="Houbraken J."/>
            <person name="Oakley B."/>
            <person name="Pocsi I."/>
            <person name="Scazzocchio C."/>
            <person name="Seiboth B."/>
            <person name="vanKuyk P.A."/>
            <person name="Wortman J."/>
            <person name="Dyer P.S."/>
            <person name="Grigoriev I.V."/>
        </authorList>
    </citation>
    <scope>NUCLEOTIDE SEQUENCE [LARGE SCALE GENOMIC DNA]</scope>
    <source>
        <strain evidence="3">CBS 506.65</strain>
    </source>
</reference>
<dbReference type="VEuPathDB" id="FungiDB:ASPZODRAFT_1548493"/>
<dbReference type="EMBL" id="KV878339">
    <property type="protein sequence ID" value="OJJ48264.1"/>
    <property type="molecule type" value="Genomic_DNA"/>
</dbReference>
<feature type="region of interest" description="Disordered" evidence="1">
    <location>
        <begin position="84"/>
        <end position="103"/>
    </location>
</feature>
<dbReference type="RefSeq" id="XP_022582774.1">
    <property type="nucleotide sequence ID" value="XM_022726141.1"/>
</dbReference>
<dbReference type="GeneID" id="34612605"/>
<accession>A0A1L9SMI3</accession>
<feature type="compositionally biased region" description="Acidic residues" evidence="1">
    <location>
        <begin position="138"/>
        <end position="154"/>
    </location>
</feature>
<evidence type="ECO:0000256" key="1">
    <source>
        <dbReference type="SAM" id="MobiDB-lite"/>
    </source>
</evidence>
<protein>
    <submittedName>
        <fullName evidence="2">Uncharacterized protein</fullName>
    </submittedName>
</protein>
<dbReference type="AlphaFoldDB" id="A0A1L9SMI3"/>
<name>A0A1L9SMI3_9EURO</name>
<feature type="region of interest" description="Disordered" evidence="1">
    <location>
        <begin position="133"/>
        <end position="159"/>
    </location>
</feature>
<sequence>MLVRPLSDSAGLRSTSRLLGLGVVVRRLRRRSGRVNSGEASRWAASSGWESLSCERQGCRHGAATAGVRRGTWLTGFHRRTAAVGGERGREAAEAEGEAEDRARVSVGFDGRRERETVSRAVVVVVVVVDERRGEKREEEEEEEERQSEGESEAEAGCGWGRRLAGWKGARQGSCNNT</sequence>
<keyword evidence="3" id="KW-1185">Reference proteome</keyword>
<gene>
    <name evidence="2" type="ORF">ASPZODRAFT_1548493</name>
</gene>
<organism evidence="2 3">
    <name type="scientific">Penicilliopsis zonata CBS 506.65</name>
    <dbReference type="NCBI Taxonomy" id="1073090"/>
    <lineage>
        <taxon>Eukaryota</taxon>
        <taxon>Fungi</taxon>
        <taxon>Dikarya</taxon>
        <taxon>Ascomycota</taxon>
        <taxon>Pezizomycotina</taxon>
        <taxon>Eurotiomycetes</taxon>
        <taxon>Eurotiomycetidae</taxon>
        <taxon>Eurotiales</taxon>
        <taxon>Aspergillaceae</taxon>
        <taxon>Penicilliopsis</taxon>
    </lineage>
</organism>
<evidence type="ECO:0000313" key="3">
    <source>
        <dbReference type="Proteomes" id="UP000184188"/>
    </source>
</evidence>
<evidence type="ECO:0000313" key="2">
    <source>
        <dbReference type="EMBL" id="OJJ48264.1"/>
    </source>
</evidence>